<dbReference type="GO" id="GO:0015627">
    <property type="term" value="C:type II protein secretion system complex"/>
    <property type="evidence" value="ECO:0007669"/>
    <property type="project" value="InterPro"/>
</dbReference>
<dbReference type="GO" id="GO:0005886">
    <property type="term" value="C:plasma membrane"/>
    <property type="evidence" value="ECO:0007669"/>
    <property type="project" value="UniProtKB-SubCell"/>
</dbReference>
<evidence type="ECO:0000256" key="3">
    <source>
        <dbReference type="ARBA" id="ARBA00021563"/>
    </source>
</evidence>
<evidence type="ECO:0000256" key="9">
    <source>
        <dbReference type="ARBA" id="ARBA00023136"/>
    </source>
</evidence>
<evidence type="ECO:0000256" key="7">
    <source>
        <dbReference type="ARBA" id="ARBA00022692"/>
    </source>
</evidence>
<keyword evidence="6" id="KW-0997">Cell inner membrane</keyword>
<gene>
    <name evidence="11" type="primary">gspN</name>
    <name evidence="11" type="ORF">NOR51B_1132</name>
</gene>
<evidence type="ECO:0000256" key="6">
    <source>
        <dbReference type="ARBA" id="ARBA00022519"/>
    </source>
</evidence>
<dbReference type="Pfam" id="PF01203">
    <property type="entry name" value="T2SSN"/>
    <property type="match status" value="1"/>
</dbReference>
<evidence type="ECO:0000256" key="5">
    <source>
        <dbReference type="ARBA" id="ARBA00022475"/>
    </source>
</evidence>
<keyword evidence="4" id="KW-0813">Transport</keyword>
<protein>
    <recommendedName>
        <fullName evidence="3">Type II secretion system protein N</fullName>
    </recommendedName>
    <alternativeName>
        <fullName evidence="10">General secretion pathway protein N</fullName>
    </alternativeName>
</protein>
<evidence type="ECO:0000313" key="11">
    <source>
        <dbReference type="EMBL" id="EED35187.1"/>
    </source>
</evidence>
<dbReference type="Proteomes" id="UP000004699">
    <property type="component" value="Unassembled WGS sequence"/>
</dbReference>
<dbReference type="AlphaFoldDB" id="B8KQL8"/>
<evidence type="ECO:0000256" key="10">
    <source>
        <dbReference type="ARBA" id="ARBA00030772"/>
    </source>
</evidence>
<comment type="similarity">
    <text evidence="2">Belongs to the GSP N family.</text>
</comment>
<keyword evidence="12" id="KW-1185">Reference proteome</keyword>
<accession>B8KQL8</accession>
<evidence type="ECO:0000313" key="12">
    <source>
        <dbReference type="Proteomes" id="UP000004699"/>
    </source>
</evidence>
<evidence type="ECO:0000256" key="8">
    <source>
        <dbReference type="ARBA" id="ARBA00022927"/>
    </source>
</evidence>
<comment type="subcellular location">
    <subcellularLocation>
        <location evidence="1">Cell inner membrane</location>
    </subcellularLocation>
</comment>
<dbReference type="InterPro" id="IPR022792">
    <property type="entry name" value="T2SS_protein-GspN"/>
</dbReference>
<dbReference type="HOGENOM" id="CLU_098599_0_0_6"/>
<evidence type="ECO:0000256" key="2">
    <source>
        <dbReference type="ARBA" id="ARBA00007208"/>
    </source>
</evidence>
<evidence type="ECO:0000256" key="4">
    <source>
        <dbReference type="ARBA" id="ARBA00022448"/>
    </source>
</evidence>
<keyword evidence="9" id="KW-0472">Membrane</keyword>
<keyword evidence="7" id="KW-0812">Transmembrane</keyword>
<dbReference type="STRING" id="565045.NOR51B_1132"/>
<name>B8KQL8_9GAMM</name>
<keyword evidence="5" id="KW-1003">Cell membrane</keyword>
<reference evidence="12" key="1">
    <citation type="journal article" date="2013" name="BMC Microbiol.">
        <title>Taxonomy and evolution of bacteriochlorophyll a-containing members of the OM60/NOR5 clade of marine gammaproteobacteria: description of Luminiphilus syltensis gen. nov., sp. nov., reclassification of Haliea rubra as Pseudohaliea rubra gen. nov., comb. nov., and emendation of Chromatocurvus halotolerans.</title>
        <authorList>
            <person name="Spring S."/>
            <person name="Riedel T."/>
            <person name="Sproer C."/>
            <person name="Yan S."/>
            <person name="Harder J."/>
            <person name="Fuchs B.M."/>
        </authorList>
    </citation>
    <scope>NUCLEOTIDE SEQUENCE [LARGE SCALE GENOMIC DNA]</scope>
    <source>
        <strain evidence="12">NOR51-B</strain>
    </source>
</reference>
<organism evidence="11 12">
    <name type="scientific">Luminiphilus syltensis NOR5-1B</name>
    <dbReference type="NCBI Taxonomy" id="565045"/>
    <lineage>
        <taxon>Bacteria</taxon>
        <taxon>Pseudomonadati</taxon>
        <taxon>Pseudomonadota</taxon>
        <taxon>Gammaproteobacteria</taxon>
        <taxon>Cellvibrionales</taxon>
        <taxon>Halieaceae</taxon>
        <taxon>Luminiphilus</taxon>
    </lineage>
</organism>
<proteinExistence type="inferred from homology"/>
<dbReference type="EMBL" id="DS999411">
    <property type="protein sequence ID" value="EED35187.1"/>
    <property type="molecule type" value="Genomic_DNA"/>
</dbReference>
<dbReference type="GO" id="GO:0015628">
    <property type="term" value="P:protein secretion by the type II secretion system"/>
    <property type="evidence" value="ECO:0007669"/>
    <property type="project" value="InterPro"/>
</dbReference>
<evidence type="ECO:0000256" key="1">
    <source>
        <dbReference type="ARBA" id="ARBA00004533"/>
    </source>
</evidence>
<keyword evidence="8" id="KW-0653">Protein transport</keyword>
<sequence length="229" mass="24499">MMIATIPAHLLTVLLPPNLSLVAVSGTVWRGEAARAVLSTPAGSMTLGRLSWRLSPLSLIRFSPAVELRSQWGNQRLAATVNVRGADRLALKALTAEFDAGLIRQFAPLYVGGRLRLDVAQAEIAGGVPTTVNGRLVWEQAVWTADRGDSALGSYALPVETRDSVITGEWITLEGPLVIEGTVQLQERNYRLDIDLSGPALTDPMLAASLRMMAVPTAGGFELAAEGRF</sequence>